<comment type="caution">
    <text evidence="1">The sequence shown here is derived from an EMBL/GenBank/DDBJ whole genome shotgun (WGS) entry which is preliminary data.</text>
</comment>
<protein>
    <submittedName>
        <fullName evidence="1">Uncharacterized protein</fullName>
    </submittedName>
</protein>
<accession>A0A8J5VCP0</accession>
<reference evidence="1" key="1">
    <citation type="journal article" date="2021" name="bioRxiv">
        <title>Whole Genome Assembly and Annotation of Northern Wild Rice, Zizania palustris L., Supports a Whole Genome Duplication in the Zizania Genus.</title>
        <authorList>
            <person name="Haas M."/>
            <person name="Kono T."/>
            <person name="Macchietto M."/>
            <person name="Millas R."/>
            <person name="McGilp L."/>
            <person name="Shao M."/>
            <person name="Duquette J."/>
            <person name="Hirsch C.N."/>
            <person name="Kimball J."/>
        </authorList>
    </citation>
    <scope>NUCLEOTIDE SEQUENCE</scope>
    <source>
        <tissue evidence="1">Fresh leaf tissue</tissue>
    </source>
</reference>
<sequence length="92" mass="10515">MRKACRLDSVQELRRALCSTHHCCWRMHSLKRPRQPSCSGTARQSLCCMMRAPRTRMLHPDADARVCGCRTLHVREINPNGGRERISAAAEK</sequence>
<dbReference type="AlphaFoldDB" id="A0A8J5VCP0"/>
<reference evidence="1" key="2">
    <citation type="submission" date="2021-02" db="EMBL/GenBank/DDBJ databases">
        <authorList>
            <person name="Kimball J.A."/>
            <person name="Haas M.W."/>
            <person name="Macchietto M."/>
            <person name="Kono T."/>
            <person name="Duquette J."/>
            <person name="Shao M."/>
        </authorList>
    </citation>
    <scope>NUCLEOTIDE SEQUENCE</scope>
    <source>
        <tissue evidence="1">Fresh leaf tissue</tissue>
    </source>
</reference>
<dbReference type="Proteomes" id="UP000729402">
    <property type="component" value="Unassembled WGS sequence"/>
</dbReference>
<dbReference type="EMBL" id="JAAALK010000287">
    <property type="protein sequence ID" value="KAG8060885.1"/>
    <property type="molecule type" value="Genomic_DNA"/>
</dbReference>
<evidence type="ECO:0000313" key="2">
    <source>
        <dbReference type="Proteomes" id="UP000729402"/>
    </source>
</evidence>
<gene>
    <name evidence="1" type="ORF">GUJ93_ZPchr0002g25701</name>
</gene>
<evidence type="ECO:0000313" key="1">
    <source>
        <dbReference type="EMBL" id="KAG8060885.1"/>
    </source>
</evidence>
<proteinExistence type="predicted"/>
<keyword evidence="2" id="KW-1185">Reference proteome</keyword>
<organism evidence="1 2">
    <name type="scientific">Zizania palustris</name>
    <name type="common">Northern wild rice</name>
    <dbReference type="NCBI Taxonomy" id="103762"/>
    <lineage>
        <taxon>Eukaryota</taxon>
        <taxon>Viridiplantae</taxon>
        <taxon>Streptophyta</taxon>
        <taxon>Embryophyta</taxon>
        <taxon>Tracheophyta</taxon>
        <taxon>Spermatophyta</taxon>
        <taxon>Magnoliopsida</taxon>
        <taxon>Liliopsida</taxon>
        <taxon>Poales</taxon>
        <taxon>Poaceae</taxon>
        <taxon>BOP clade</taxon>
        <taxon>Oryzoideae</taxon>
        <taxon>Oryzeae</taxon>
        <taxon>Zizaniinae</taxon>
        <taxon>Zizania</taxon>
    </lineage>
</organism>
<name>A0A8J5VCP0_ZIZPA</name>